<dbReference type="Gene3D" id="2.40.128.140">
    <property type="entry name" value="Outer membrane protein"/>
    <property type="match status" value="1"/>
</dbReference>
<organism evidence="2 3">
    <name type="scientific">Salmonirosea aquatica</name>
    <dbReference type="NCBI Taxonomy" id="2654236"/>
    <lineage>
        <taxon>Bacteria</taxon>
        <taxon>Pseudomonadati</taxon>
        <taxon>Bacteroidota</taxon>
        <taxon>Cytophagia</taxon>
        <taxon>Cytophagales</taxon>
        <taxon>Spirosomataceae</taxon>
        <taxon>Salmonirosea</taxon>
    </lineage>
</organism>
<name>A0A7C9FYJ5_9BACT</name>
<sequence length="325" mass="37127">MRIIFLFLLLCVLNPSWSSAQRIDQTADFRFLPNDKGYFRFHYDNDFFAMAKTDYYYTQGYSFEVGSPVFRKNPLSKILLRFKESEPTYGLAFEHFGFTPTSIRSNEILVGDRPFAGVILLKSFATSVDKVHKQRLSSVLSTGMIGPAAFAGRMQATIHHWSGDVDPQGWQYQIRNDVAINYELNHERQLLEVPHIVSIHSNAQLRLGTLSDKVQAGFTLTLGRFDSPLTSSIQRSGHNFQLYLYSQSLGASVGYDATLQGGLFNQNSPYTLKASELNRFTFQNNYGVVVQFWKIYAEYYRTYLSREFKTGREHSWGGVKLGVAF</sequence>
<dbReference type="Pfam" id="PF09982">
    <property type="entry name" value="LpxR"/>
    <property type="match status" value="1"/>
</dbReference>
<reference evidence="2 3" key="1">
    <citation type="submission" date="2019-10" db="EMBL/GenBank/DDBJ databases">
        <title>Draft Genome Sequence of Cytophagaceae sp. SJW1-29.</title>
        <authorList>
            <person name="Choi A."/>
        </authorList>
    </citation>
    <scope>NUCLEOTIDE SEQUENCE [LARGE SCALE GENOMIC DNA]</scope>
    <source>
        <strain evidence="2 3">SJW1-29</strain>
    </source>
</reference>
<gene>
    <name evidence="2" type="ORF">GBK04_05005</name>
</gene>
<keyword evidence="1" id="KW-0732">Signal</keyword>
<feature type="signal peptide" evidence="1">
    <location>
        <begin position="1"/>
        <end position="20"/>
    </location>
</feature>
<comment type="caution">
    <text evidence="2">The sequence shown here is derived from an EMBL/GenBank/DDBJ whole genome shotgun (WGS) entry which is preliminary data.</text>
</comment>
<protein>
    <submittedName>
        <fullName evidence="2">DUF2219 family protein</fullName>
    </submittedName>
</protein>
<evidence type="ECO:0000313" key="2">
    <source>
        <dbReference type="EMBL" id="MPR32728.1"/>
    </source>
</evidence>
<proteinExistence type="predicted"/>
<dbReference type="AlphaFoldDB" id="A0A7C9FYJ5"/>
<dbReference type="InterPro" id="IPR018707">
    <property type="entry name" value="LpxR"/>
</dbReference>
<feature type="chain" id="PRO_5028926105" evidence="1">
    <location>
        <begin position="21"/>
        <end position="325"/>
    </location>
</feature>
<dbReference type="InterPro" id="IPR037107">
    <property type="entry name" value="Put_OMP_sf"/>
</dbReference>
<dbReference type="Proteomes" id="UP000479293">
    <property type="component" value="Unassembled WGS sequence"/>
</dbReference>
<dbReference type="EMBL" id="WHLY01000002">
    <property type="protein sequence ID" value="MPR32728.1"/>
    <property type="molecule type" value="Genomic_DNA"/>
</dbReference>
<evidence type="ECO:0000256" key="1">
    <source>
        <dbReference type="SAM" id="SignalP"/>
    </source>
</evidence>
<accession>A0A7C9FYJ5</accession>
<dbReference type="RefSeq" id="WP_152757417.1">
    <property type="nucleotide sequence ID" value="NZ_WHLY01000002.1"/>
</dbReference>
<evidence type="ECO:0000313" key="3">
    <source>
        <dbReference type="Proteomes" id="UP000479293"/>
    </source>
</evidence>
<keyword evidence="3" id="KW-1185">Reference proteome</keyword>